<dbReference type="PANTHER" id="PTHR23322:SF1">
    <property type="entry name" value="FAS-ASSOCIATED FACTOR 2"/>
    <property type="match status" value="1"/>
</dbReference>
<evidence type="ECO:0000259" key="3">
    <source>
        <dbReference type="PROSITE" id="PS50033"/>
    </source>
</evidence>
<dbReference type="InterPro" id="IPR001012">
    <property type="entry name" value="UBX_dom"/>
</dbReference>
<gene>
    <name evidence="4" type="ORF">D9758_007874</name>
</gene>
<feature type="region of interest" description="Disordered" evidence="2">
    <location>
        <begin position="195"/>
        <end position="221"/>
    </location>
</feature>
<dbReference type="GO" id="GO:0043130">
    <property type="term" value="F:ubiquitin binding"/>
    <property type="evidence" value="ECO:0007669"/>
    <property type="project" value="TreeGrafter"/>
</dbReference>
<dbReference type="Gene3D" id="3.10.20.90">
    <property type="entry name" value="Phosphatidylinositol 3-kinase Catalytic Subunit, Chain A, domain 1"/>
    <property type="match status" value="1"/>
</dbReference>
<organism evidence="4 5">
    <name type="scientific">Tetrapyrgos nigripes</name>
    <dbReference type="NCBI Taxonomy" id="182062"/>
    <lineage>
        <taxon>Eukaryota</taxon>
        <taxon>Fungi</taxon>
        <taxon>Dikarya</taxon>
        <taxon>Basidiomycota</taxon>
        <taxon>Agaricomycotina</taxon>
        <taxon>Agaricomycetes</taxon>
        <taxon>Agaricomycetidae</taxon>
        <taxon>Agaricales</taxon>
        <taxon>Marasmiineae</taxon>
        <taxon>Marasmiaceae</taxon>
        <taxon>Tetrapyrgos</taxon>
    </lineage>
</organism>
<dbReference type="OrthoDB" id="1026733at2759"/>
<dbReference type="PANTHER" id="PTHR23322">
    <property type="entry name" value="FAS-ASSOCIATED PROTEIN"/>
    <property type="match status" value="1"/>
</dbReference>
<dbReference type="Gene3D" id="3.40.30.10">
    <property type="entry name" value="Glutaredoxin"/>
    <property type="match status" value="1"/>
</dbReference>
<feature type="region of interest" description="Disordered" evidence="2">
    <location>
        <begin position="646"/>
        <end position="689"/>
    </location>
</feature>
<feature type="compositionally biased region" description="Low complexity" evidence="2">
    <location>
        <begin position="364"/>
        <end position="374"/>
    </location>
</feature>
<feature type="compositionally biased region" description="Basic and acidic residues" evidence="2">
    <location>
        <begin position="432"/>
        <end position="475"/>
    </location>
</feature>
<reference evidence="4 5" key="1">
    <citation type="journal article" date="2020" name="ISME J.">
        <title>Uncovering the hidden diversity of litter-decomposition mechanisms in mushroom-forming fungi.</title>
        <authorList>
            <person name="Floudas D."/>
            <person name="Bentzer J."/>
            <person name="Ahren D."/>
            <person name="Johansson T."/>
            <person name="Persson P."/>
            <person name="Tunlid A."/>
        </authorList>
    </citation>
    <scope>NUCLEOTIDE SEQUENCE [LARGE SCALE GENOMIC DNA]</scope>
    <source>
        <strain evidence="4 5">CBS 291.85</strain>
    </source>
</reference>
<feature type="compositionally biased region" description="Polar residues" evidence="2">
    <location>
        <begin position="422"/>
        <end position="431"/>
    </location>
</feature>
<dbReference type="Pfam" id="PF00789">
    <property type="entry name" value="UBX"/>
    <property type="match status" value="1"/>
</dbReference>
<dbReference type="SUPFAM" id="SSF54236">
    <property type="entry name" value="Ubiquitin-like"/>
    <property type="match status" value="1"/>
</dbReference>
<dbReference type="Gene3D" id="1.10.8.10">
    <property type="entry name" value="DNA helicase RuvA subunit, C-terminal domain"/>
    <property type="match status" value="1"/>
</dbReference>
<comment type="caution">
    <text evidence="4">The sequence shown here is derived from an EMBL/GenBank/DDBJ whole genome shotgun (WGS) entry which is preliminary data.</text>
</comment>
<keyword evidence="1" id="KW-0175">Coiled coil</keyword>
<dbReference type="PROSITE" id="PS50033">
    <property type="entry name" value="UBX"/>
    <property type="match status" value="1"/>
</dbReference>
<proteinExistence type="predicted"/>
<keyword evidence="5" id="KW-1185">Reference proteome</keyword>
<dbReference type="InterPro" id="IPR050730">
    <property type="entry name" value="UBX_domain-protein"/>
</dbReference>
<feature type="compositionally biased region" description="Low complexity" evidence="2">
    <location>
        <begin position="211"/>
        <end position="221"/>
    </location>
</feature>
<sequence length="689" mass="76574">MSAERSSLTSSQTAALNQLRDLTNGADDEVTIGILESVDWDVQRAAEMIFESGAPPPVRHTSNSNTDLRDFQHLATFETFDVDDSAQHTGLDDMENDPLIREAEYRPPAAPHRATAFTFITYPLHLISSLFRFVFSVLRIPLRLLPLPHLPFLSLNLLNWWYNPRLRSTPPGGSGRGGIERWIRELEEETGAICLGRSPSEGVSSGISGPSNSEASSSRLASRAFGAHGTKDVDVDAELDALLGPSSPSSPSLSLPHVNSSDRQRYLPDFQLGSYEHALRVVEKEARVGCIVLVSEEHDDVAEFKRTTLTSNSLLRILHKNNFYVWGGDVRDKEAWQAAKKLGCTTFPFVAFVALQPSRSFIASNNDASSSGASGRDRNPTNPSLTVLSRHSGLDACTPQSLVNHLENTLLPRVTSYLSRVRQTQAQVQTAKETERRARENERRLREEQDRAFEESERRDRERLETRMREEQEERQRVQREAEAENLRLQREVREKEERERVRGLFRHYYGFTTTGGAGGVGGDGEGPIRIAARMPDGRRLVRKFNSGEDDTVGKLFAWVDVNLHSDEATGVSVSDGDPETFVESLIAIKAIDEGGDKEKAAKEWWGFTLSTSYPRNPIPWACGIKLSDVEGLGRGGGQIVVELFSRGNGGKSGRKSLDGRRSLDTNGGYKGKEKEEDDGYVTESSDEE</sequence>
<evidence type="ECO:0000313" key="5">
    <source>
        <dbReference type="Proteomes" id="UP000559256"/>
    </source>
</evidence>
<feature type="region of interest" description="Disordered" evidence="2">
    <location>
        <begin position="422"/>
        <end position="475"/>
    </location>
</feature>
<dbReference type="InterPro" id="IPR006577">
    <property type="entry name" value="UAS"/>
</dbReference>
<dbReference type="InterPro" id="IPR029071">
    <property type="entry name" value="Ubiquitin-like_domsf"/>
</dbReference>
<evidence type="ECO:0000313" key="4">
    <source>
        <dbReference type="EMBL" id="KAF5352935.1"/>
    </source>
</evidence>
<dbReference type="InterPro" id="IPR036249">
    <property type="entry name" value="Thioredoxin-like_sf"/>
</dbReference>
<dbReference type="GO" id="GO:0036503">
    <property type="term" value="P:ERAD pathway"/>
    <property type="evidence" value="ECO:0007669"/>
    <property type="project" value="TreeGrafter"/>
</dbReference>
<accession>A0A8H5D3P7</accession>
<dbReference type="GO" id="GO:0005783">
    <property type="term" value="C:endoplasmic reticulum"/>
    <property type="evidence" value="ECO:0007669"/>
    <property type="project" value="TreeGrafter"/>
</dbReference>
<feature type="domain" description="UBX" evidence="3">
    <location>
        <begin position="524"/>
        <end position="616"/>
    </location>
</feature>
<dbReference type="AlphaFoldDB" id="A0A8H5D3P7"/>
<dbReference type="SMART" id="SM00594">
    <property type="entry name" value="UAS"/>
    <property type="match status" value="1"/>
</dbReference>
<dbReference type="CDD" id="cd01767">
    <property type="entry name" value="UBX"/>
    <property type="match status" value="1"/>
</dbReference>
<dbReference type="EMBL" id="JAACJM010000065">
    <property type="protein sequence ID" value="KAF5352935.1"/>
    <property type="molecule type" value="Genomic_DNA"/>
</dbReference>
<feature type="compositionally biased region" description="Polar residues" evidence="2">
    <location>
        <begin position="201"/>
        <end position="210"/>
    </location>
</feature>
<evidence type="ECO:0000256" key="1">
    <source>
        <dbReference type="ARBA" id="ARBA00023054"/>
    </source>
</evidence>
<feature type="region of interest" description="Disordered" evidence="2">
    <location>
        <begin position="364"/>
        <end position="387"/>
    </location>
</feature>
<dbReference type="Pfam" id="PF14555">
    <property type="entry name" value="UBA_4"/>
    <property type="match status" value="1"/>
</dbReference>
<evidence type="ECO:0000256" key="2">
    <source>
        <dbReference type="SAM" id="MobiDB-lite"/>
    </source>
</evidence>
<dbReference type="SUPFAM" id="SSF52833">
    <property type="entry name" value="Thioredoxin-like"/>
    <property type="match status" value="1"/>
</dbReference>
<dbReference type="Proteomes" id="UP000559256">
    <property type="component" value="Unassembled WGS sequence"/>
</dbReference>
<protein>
    <recommendedName>
        <fullName evidence="3">UBX domain-containing protein</fullName>
    </recommendedName>
</protein>
<feature type="compositionally biased region" description="Acidic residues" evidence="2">
    <location>
        <begin position="676"/>
        <end position="689"/>
    </location>
</feature>
<name>A0A8H5D3P7_9AGAR</name>